<organism evidence="1 2">
    <name type="scientific">Penstemon smallii</name>
    <dbReference type="NCBI Taxonomy" id="265156"/>
    <lineage>
        <taxon>Eukaryota</taxon>
        <taxon>Viridiplantae</taxon>
        <taxon>Streptophyta</taxon>
        <taxon>Embryophyta</taxon>
        <taxon>Tracheophyta</taxon>
        <taxon>Spermatophyta</taxon>
        <taxon>Magnoliopsida</taxon>
        <taxon>eudicotyledons</taxon>
        <taxon>Gunneridae</taxon>
        <taxon>Pentapetalae</taxon>
        <taxon>asterids</taxon>
        <taxon>lamiids</taxon>
        <taxon>Lamiales</taxon>
        <taxon>Plantaginaceae</taxon>
        <taxon>Cheloneae</taxon>
        <taxon>Penstemon</taxon>
    </lineage>
</organism>
<proteinExistence type="predicted"/>
<dbReference type="Proteomes" id="UP001634393">
    <property type="component" value="Unassembled WGS sequence"/>
</dbReference>
<evidence type="ECO:0000313" key="2">
    <source>
        <dbReference type="Proteomes" id="UP001634393"/>
    </source>
</evidence>
<accession>A0ABD3S620</accession>
<reference evidence="1 2" key="1">
    <citation type="submission" date="2024-12" db="EMBL/GenBank/DDBJ databases">
        <title>The unique morphological basis and parallel evolutionary history of personate flowers in Penstemon.</title>
        <authorList>
            <person name="Depatie T.H."/>
            <person name="Wessinger C.A."/>
        </authorList>
    </citation>
    <scope>NUCLEOTIDE SEQUENCE [LARGE SCALE GENOMIC DNA]</scope>
    <source>
        <strain evidence="1">WTNN_2</strain>
        <tissue evidence="1">Leaf</tissue>
    </source>
</reference>
<dbReference type="AlphaFoldDB" id="A0ABD3S620"/>
<gene>
    <name evidence="1" type="ORF">ACJIZ3_005821</name>
</gene>
<dbReference type="EMBL" id="JBJXBP010000007">
    <property type="protein sequence ID" value="KAL3819916.1"/>
    <property type="molecule type" value="Genomic_DNA"/>
</dbReference>
<evidence type="ECO:0000313" key="1">
    <source>
        <dbReference type="EMBL" id="KAL3819916.1"/>
    </source>
</evidence>
<comment type="caution">
    <text evidence="1">The sequence shown here is derived from an EMBL/GenBank/DDBJ whole genome shotgun (WGS) entry which is preliminary data.</text>
</comment>
<protein>
    <submittedName>
        <fullName evidence="1">Uncharacterized protein</fullName>
    </submittedName>
</protein>
<sequence>MPNLWKNIQIIRIHFLSRMIQEEDGLTEKLMLSSSAGGSILTQSHMDSHGPVLKSENQKKDGTPSILRCFHNHNSLSFPEQDHVSTFQESEASFSGNCLAFTCSLVEDEFKSNAWNYKNDEIDPVVLNA</sequence>
<keyword evidence="2" id="KW-1185">Reference proteome</keyword>
<name>A0ABD3S620_9LAMI</name>